<dbReference type="AlphaFoldDB" id="A0AB72VEP3"/>
<evidence type="ECO:0000313" key="2">
    <source>
        <dbReference type="EMBL" id="BAF56030.1"/>
    </source>
</evidence>
<dbReference type="Pfam" id="PF24201">
    <property type="entry name" value="DUF7426"/>
    <property type="match status" value="1"/>
</dbReference>
<dbReference type="Proteomes" id="UP000006698">
    <property type="component" value="Plasmid pCGR1"/>
</dbReference>
<name>A0AB72VEP3_CORGB</name>
<dbReference type="KEGG" id="cgt:cgR_p0017"/>
<reference evidence="2" key="1">
    <citation type="journal article" date="2007" name="Microbiology">
        <title>Comparative analysis of the Corynebacterium glutamicum group and complete genome sequence of strain R.</title>
        <authorList>
            <person name="Yukawa H."/>
            <person name="Omumasaba C.A."/>
            <person name="Nonaka H."/>
            <person name="Kos P."/>
            <person name="Okai N."/>
            <person name="Suzuki N."/>
            <person name="Suda M."/>
            <person name="Tsuge Y."/>
            <person name="Watanabe J."/>
            <person name="Ikeda Y."/>
            <person name="Vertes A.A."/>
            <person name="Inui M."/>
        </authorList>
    </citation>
    <scope>NUCLEOTIDE SEQUENCE</scope>
    <source>
        <strain evidence="2">R</strain>
        <plasmid evidence="2">pCGR1</plasmid>
    </source>
</reference>
<dbReference type="EMBL" id="AP009045">
    <property type="protein sequence ID" value="BAF56030.1"/>
    <property type="molecule type" value="Genomic_DNA"/>
</dbReference>
<organism evidence="2">
    <name type="scientific">Corynebacterium glutamicum (strain R)</name>
    <dbReference type="NCBI Taxonomy" id="340322"/>
    <lineage>
        <taxon>Bacteria</taxon>
        <taxon>Bacillati</taxon>
        <taxon>Actinomycetota</taxon>
        <taxon>Actinomycetes</taxon>
        <taxon>Mycobacteriales</taxon>
        <taxon>Corynebacteriaceae</taxon>
        <taxon>Corynebacterium</taxon>
    </lineage>
</organism>
<dbReference type="InterPro" id="IPR055849">
    <property type="entry name" value="DUF7426"/>
</dbReference>
<keyword evidence="2" id="KW-0614">Plasmid</keyword>
<feature type="domain" description="DUF7426" evidence="1">
    <location>
        <begin position="2"/>
        <end position="116"/>
    </location>
</feature>
<gene>
    <name evidence="2" type="ordered locus">cgR_p0017</name>
</gene>
<geneLocation type="plasmid" evidence="2">
    <name>pCGR1</name>
</geneLocation>
<dbReference type="RefSeq" id="WP_011898185.1">
    <property type="nucleotide sequence ID" value="NC_009343.1"/>
</dbReference>
<sequence>MRDLTEIYSDHFTAPINGKRYEVKPPSAKDGIMMRLDMQKAESDISYTKWINILFGGNELSDDEAPSGGLWDELDNDGVSINYATHFGMTAIAYYAFGPEVAETFWESLGKEVKPAETPTT</sequence>
<proteinExistence type="predicted"/>
<evidence type="ECO:0000259" key="1">
    <source>
        <dbReference type="Pfam" id="PF24201"/>
    </source>
</evidence>
<accession>A0AB72VEP3</accession>
<protein>
    <recommendedName>
        <fullName evidence="1">DUF7426 domain-containing protein</fullName>
    </recommendedName>
</protein>